<reference evidence="1" key="1">
    <citation type="submission" date="2020-01" db="EMBL/GenBank/DDBJ databases">
        <authorList>
            <person name="Meier V. D."/>
            <person name="Meier V D."/>
        </authorList>
    </citation>
    <scope>NUCLEOTIDE SEQUENCE</scope>
    <source>
        <strain evidence="1">HLG_WM_MAG_06</strain>
    </source>
</reference>
<sequence length="252" mass="29759">MTIVILSSFSLGNLSKGQLLELAEMSWGIREFKLYQHKRYNHLFTVLNIDRNTTNPKIIEEIKNYAYCTESFNAFLYELSKLTNEEYAEIISFYQTDVGKKLNQAYIGFHPKILNKIYKKSENKTKISKEKTLLIMLIFKELNLINLQAYYEVDRLMTEKLFDKKNPKYIDKSIIKYADNTRSIVKKNIKEYGMVFFKYFTINELEKVLKYAKNKGGKRELDVFYRGLKEAYFYQLSCPTVVCQEGVTTNDN</sequence>
<proteinExistence type="predicted"/>
<dbReference type="AlphaFoldDB" id="A0A6S6S749"/>
<gene>
    <name evidence="1" type="ORF">HELGO_WM69535</name>
</gene>
<protein>
    <submittedName>
        <fullName evidence="1">Uncharacterized protein</fullName>
    </submittedName>
</protein>
<accession>A0A6S6S749</accession>
<evidence type="ECO:0000313" key="1">
    <source>
        <dbReference type="EMBL" id="CAA6798513.1"/>
    </source>
</evidence>
<name>A0A6S6S749_9BACT</name>
<organism evidence="1">
    <name type="scientific">uncultured Sulfurovum sp</name>
    <dbReference type="NCBI Taxonomy" id="269237"/>
    <lineage>
        <taxon>Bacteria</taxon>
        <taxon>Pseudomonadati</taxon>
        <taxon>Campylobacterota</taxon>
        <taxon>Epsilonproteobacteria</taxon>
        <taxon>Campylobacterales</taxon>
        <taxon>Sulfurovaceae</taxon>
        <taxon>Sulfurovum</taxon>
        <taxon>environmental samples</taxon>
    </lineage>
</organism>
<dbReference type="EMBL" id="CACVAP010000004">
    <property type="protein sequence ID" value="CAA6798513.1"/>
    <property type="molecule type" value="Genomic_DNA"/>
</dbReference>